<evidence type="ECO:0000256" key="3">
    <source>
        <dbReference type="ARBA" id="ARBA00022723"/>
    </source>
</evidence>
<dbReference type="OrthoDB" id="9772456at2"/>
<reference evidence="7 8" key="1">
    <citation type="submission" date="2007-03" db="EMBL/GenBank/DDBJ databases">
        <authorList>
            <person name="Stal L."/>
            <person name="Ferriera S."/>
            <person name="Johnson J."/>
            <person name="Kravitz S."/>
            <person name="Beeson K."/>
            <person name="Sutton G."/>
            <person name="Rogers Y.-H."/>
            <person name="Friedman R."/>
            <person name="Frazier M."/>
            <person name="Venter J.C."/>
        </authorList>
    </citation>
    <scope>NUCLEOTIDE SEQUENCE [LARGE SCALE GENOMIC DNA]</scope>
    <source>
        <strain evidence="7 8">CCY0110</strain>
    </source>
</reference>
<sequence>MEQFWSEVLNFCKKTTTAIADTLIEEAGNVSPNAKDDGSLVTSADHWADQTIREAIASQFPTHGILTEETTHIFPDQDWCWIVDPIDGTTNFTRGVPIWAISLGLLYRGTPVFGFVYLPPLKQSFYGYWYGDSGLTGPTGAYCNGQPITTSEDTPSKSHLFNLCARSLKVLQKPFPCKIRMIGVASYNLLLVASGAAVGGVEATPKIWDIAAVWVIVQAAGGSFIFLENTAFFPLTIGENYGKKSIPSLVVNQSKFISLFKPLVECVL</sequence>
<comment type="cofactor">
    <cofactor evidence="6">
        <name>Mg(2+)</name>
        <dbReference type="ChEBI" id="CHEBI:18420"/>
    </cofactor>
</comment>
<feature type="binding site" evidence="6">
    <location>
        <position position="209"/>
    </location>
    <ligand>
        <name>Mg(2+)</name>
        <dbReference type="ChEBI" id="CHEBI:18420"/>
        <label>1</label>
        <note>catalytic</note>
    </ligand>
</feature>
<feature type="binding site" evidence="6">
    <location>
        <position position="86"/>
    </location>
    <ligand>
        <name>Mg(2+)</name>
        <dbReference type="ChEBI" id="CHEBI:18420"/>
        <label>1</label>
        <note>catalytic</note>
    </ligand>
</feature>
<dbReference type="Gene3D" id="3.30.540.10">
    <property type="entry name" value="Fructose-1,6-Bisphosphatase, subunit A, domain 1"/>
    <property type="match status" value="1"/>
</dbReference>
<feature type="binding site" evidence="6">
    <location>
        <position position="87"/>
    </location>
    <ligand>
        <name>Mg(2+)</name>
        <dbReference type="ChEBI" id="CHEBI:18420"/>
        <label>1</label>
        <note>catalytic</note>
    </ligand>
</feature>
<gene>
    <name evidence="7" type="ORF">CY0110_26368</name>
</gene>
<accession>A3IPF8</accession>
<dbReference type="PANTHER" id="PTHR20854">
    <property type="entry name" value="INOSITOL MONOPHOSPHATASE"/>
    <property type="match status" value="1"/>
</dbReference>
<dbReference type="EMBL" id="AAXW01000012">
    <property type="protein sequence ID" value="EAZ91723.1"/>
    <property type="molecule type" value="Genomic_DNA"/>
</dbReference>
<protein>
    <recommendedName>
        <fullName evidence="2">inositol-phosphate phosphatase</fullName>
        <ecNumber evidence="2">3.1.3.25</ecNumber>
    </recommendedName>
</protein>
<evidence type="ECO:0000313" key="8">
    <source>
        <dbReference type="Proteomes" id="UP000003781"/>
    </source>
</evidence>
<comment type="catalytic activity">
    <reaction evidence="1">
        <text>a myo-inositol phosphate + H2O = myo-inositol + phosphate</text>
        <dbReference type="Rhea" id="RHEA:24056"/>
        <dbReference type="ChEBI" id="CHEBI:15377"/>
        <dbReference type="ChEBI" id="CHEBI:17268"/>
        <dbReference type="ChEBI" id="CHEBI:43474"/>
        <dbReference type="ChEBI" id="CHEBI:84139"/>
        <dbReference type="EC" id="3.1.3.25"/>
    </reaction>
</comment>
<dbReference type="InterPro" id="IPR020583">
    <property type="entry name" value="Inositol_monoP_metal-BS"/>
</dbReference>
<dbReference type="SUPFAM" id="SSF56655">
    <property type="entry name" value="Carbohydrate phosphatase"/>
    <property type="match status" value="1"/>
</dbReference>
<comment type="caution">
    <text evidence="7">The sequence shown here is derived from an EMBL/GenBank/DDBJ whole genome shotgun (WGS) entry which is preliminary data.</text>
</comment>
<evidence type="ECO:0000256" key="6">
    <source>
        <dbReference type="PIRSR" id="PIRSR600760-2"/>
    </source>
</evidence>
<evidence type="ECO:0000256" key="4">
    <source>
        <dbReference type="ARBA" id="ARBA00022801"/>
    </source>
</evidence>
<dbReference type="PRINTS" id="PR00377">
    <property type="entry name" value="IMPHPHTASES"/>
</dbReference>
<dbReference type="GO" id="GO:0046872">
    <property type="term" value="F:metal ion binding"/>
    <property type="evidence" value="ECO:0007669"/>
    <property type="project" value="UniProtKB-KW"/>
</dbReference>
<dbReference type="InterPro" id="IPR020550">
    <property type="entry name" value="Inositol_monophosphatase_CS"/>
</dbReference>
<dbReference type="EC" id="3.1.3.25" evidence="2"/>
<dbReference type="eggNOG" id="COG0483">
    <property type="taxonomic scope" value="Bacteria"/>
</dbReference>
<dbReference type="GO" id="GO:0006020">
    <property type="term" value="P:inositol metabolic process"/>
    <property type="evidence" value="ECO:0007669"/>
    <property type="project" value="TreeGrafter"/>
</dbReference>
<dbReference type="RefSeq" id="WP_008275276.1">
    <property type="nucleotide sequence ID" value="NZ_AAXW01000012.1"/>
</dbReference>
<name>A3IPF8_9CHRO</name>
<dbReference type="Proteomes" id="UP000003781">
    <property type="component" value="Unassembled WGS sequence"/>
</dbReference>
<keyword evidence="5 6" id="KW-0460">Magnesium</keyword>
<dbReference type="InterPro" id="IPR000760">
    <property type="entry name" value="Inositol_monophosphatase-like"/>
</dbReference>
<evidence type="ECO:0000256" key="5">
    <source>
        <dbReference type="ARBA" id="ARBA00022842"/>
    </source>
</evidence>
<dbReference type="AlphaFoldDB" id="A3IPF8"/>
<evidence type="ECO:0000256" key="2">
    <source>
        <dbReference type="ARBA" id="ARBA00013106"/>
    </source>
</evidence>
<keyword evidence="4" id="KW-0378">Hydrolase</keyword>
<dbReference type="PROSITE" id="PS00630">
    <property type="entry name" value="IMP_2"/>
    <property type="match status" value="1"/>
</dbReference>
<dbReference type="Gene3D" id="3.40.190.80">
    <property type="match status" value="1"/>
</dbReference>
<dbReference type="PANTHER" id="PTHR20854:SF4">
    <property type="entry name" value="INOSITOL-1-MONOPHOSPHATASE-RELATED"/>
    <property type="match status" value="1"/>
</dbReference>
<evidence type="ECO:0000313" key="7">
    <source>
        <dbReference type="EMBL" id="EAZ91723.1"/>
    </source>
</evidence>
<keyword evidence="8" id="KW-1185">Reference proteome</keyword>
<feature type="binding site" evidence="6">
    <location>
        <position position="68"/>
    </location>
    <ligand>
        <name>Mg(2+)</name>
        <dbReference type="ChEBI" id="CHEBI:18420"/>
        <label>1</label>
        <note>catalytic</note>
    </ligand>
</feature>
<feature type="binding site" evidence="6">
    <location>
        <position position="84"/>
    </location>
    <ligand>
        <name>Mg(2+)</name>
        <dbReference type="ChEBI" id="CHEBI:18420"/>
        <label>1</label>
        <note>catalytic</note>
    </ligand>
</feature>
<proteinExistence type="predicted"/>
<dbReference type="Pfam" id="PF00459">
    <property type="entry name" value="Inositol_P"/>
    <property type="match status" value="1"/>
</dbReference>
<dbReference type="GO" id="GO:0046854">
    <property type="term" value="P:phosphatidylinositol phosphate biosynthetic process"/>
    <property type="evidence" value="ECO:0007669"/>
    <property type="project" value="InterPro"/>
</dbReference>
<dbReference type="CDD" id="cd01643">
    <property type="entry name" value="Bacterial_IMPase_like_2"/>
    <property type="match status" value="1"/>
</dbReference>
<dbReference type="GO" id="GO:0007165">
    <property type="term" value="P:signal transduction"/>
    <property type="evidence" value="ECO:0007669"/>
    <property type="project" value="TreeGrafter"/>
</dbReference>
<dbReference type="PROSITE" id="PS00629">
    <property type="entry name" value="IMP_1"/>
    <property type="match status" value="1"/>
</dbReference>
<dbReference type="GO" id="GO:0008934">
    <property type="term" value="F:inositol monophosphate 1-phosphatase activity"/>
    <property type="evidence" value="ECO:0007669"/>
    <property type="project" value="TreeGrafter"/>
</dbReference>
<organism evidence="7 8">
    <name type="scientific">Crocosphaera chwakensis CCY0110</name>
    <dbReference type="NCBI Taxonomy" id="391612"/>
    <lineage>
        <taxon>Bacteria</taxon>
        <taxon>Bacillati</taxon>
        <taxon>Cyanobacteriota</taxon>
        <taxon>Cyanophyceae</taxon>
        <taxon>Oscillatoriophycideae</taxon>
        <taxon>Chroococcales</taxon>
        <taxon>Aphanothecaceae</taxon>
        <taxon>Crocosphaera</taxon>
        <taxon>Crocosphaera chwakensis</taxon>
    </lineage>
</organism>
<evidence type="ECO:0000256" key="1">
    <source>
        <dbReference type="ARBA" id="ARBA00001033"/>
    </source>
</evidence>
<keyword evidence="3 6" id="KW-0479">Metal-binding</keyword>